<name>A0A2K8Z3Y1_9BACT</name>
<keyword evidence="4" id="KW-1133">Transmembrane helix</keyword>
<dbReference type="PROSITE" id="PS51118">
    <property type="entry name" value="HTH_HXLR"/>
    <property type="match status" value="1"/>
</dbReference>
<dbReference type="RefSeq" id="WP_100990626.1">
    <property type="nucleotide sequence ID" value="NZ_CP025096.1"/>
</dbReference>
<keyword evidence="3" id="KW-0804">Transcription</keyword>
<keyword evidence="2" id="KW-0238">DNA-binding</keyword>
<evidence type="ECO:0000313" key="6">
    <source>
        <dbReference type="EMBL" id="AUD04561.1"/>
    </source>
</evidence>
<feature type="domain" description="HTH hxlR-type" evidence="5">
    <location>
        <begin position="12"/>
        <end position="110"/>
    </location>
</feature>
<dbReference type="InterPro" id="IPR036390">
    <property type="entry name" value="WH_DNA-bd_sf"/>
</dbReference>
<dbReference type="PANTHER" id="PTHR33204:SF29">
    <property type="entry name" value="TRANSCRIPTIONAL REGULATOR"/>
    <property type="match status" value="1"/>
</dbReference>
<keyword evidence="7" id="KW-1185">Reference proteome</keyword>
<dbReference type="KEGG" id="spir:CWM47_23565"/>
<dbReference type="InterPro" id="IPR002577">
    <property type="entry name" value="HTH_HxlR"/>
</dbReference>
<dbReference type="PANTHER" id="PTHR33204">
    <property type="entry name" value="TRANSCRIPTIONAL REGULATOR, MARR FAMILY"/>
    <property type="match status" value="1"/>
</dbReference>
<evidence type="ECO:0000256" key="2">
    <source>
        <dbReference type="ARBA" id="ARBA00023125"/>
    </source>
</evidence>
<dbReference type="Proteomes" id="UP000232883">
    <property type="component" value="Chromosome"/>
</dbReference>
<dbReference type="OrthoDB" id="8231503at2"/>
<evidence type="ECO:0000259" key="5">
    <source>
        <dbReference type="PROSITE" id="PS51118"/>
    </source>
</evidence>
<evidence type="ECO:0000313" key="7">
    <source>
        <dbReference type="Proteomes" id="UP000232883"/>
    </source>
</evidence>
<dbReference type="Pfam" id="PF01638">
    <property type="entry name" value="HxlR"/>
    <property type="match status" value="1"/>
</dbReference>
<dbReference type="EMBL" id="CP025096">
    <property type="protein sequence ID" value="AUD04561.1"/>
    <property type="molecule type" value="Genomic_DNA"/>
</dbReference>
<keyword evidence="4" id="KW-0812">Transmembrane</keyword>
<gene>
    <name evidence="6" type="ORF">CWM47_23565</name>
</gene>
<keyword evidence="1" id="KW-0805">Transcription regulation</keyword>
<keyword evidence="4" id="KW-0472">Membrane</keyword>
<organism evidence="6 7">
    <name type="scientific">Spirosoma pollinicola</name>
    <dbReference type="NCBI Taxonomy" id="2057025"/>
    <lineage>
        <taxon>Bacteria</taxon>
        <taxon>Pseudomonadati</taxon>
        <taxon>Bacteroidota</taxon>
        <taxon>Cytophagia</taxon>
        <taxon>Cytophagales</taxon>
        <taxon>Cytophagaceae</taxon>
        <taxon>Spirosoma</taxon>
    </lineage>
</organism>
<proteinExistence type="predicted"/>
<protein>
    <submittedName>
        <fullName evidence="6">Transcriptional regulator</fullName>
    </submittedName>
</protein>
<dbReference type="SUPFAM" id="SSF46785">
    <property type="entry name" value="Winged helix' DNA-binding domain"/>
    <property type="match status" value="1"/>
</dbReference>
<accession>A0A2K8Z3Y1</accession>
<dbReference type="GO" id="GO:0003677">
    <property type="term" value="F:DNA binding"/>
    <property type="evidence" value="ECO:0007669"/>
    <property type="project" value="UniProtKB-KW"/>
</dbReference>
<evidence type="ECO:0000256" key="4">
    <source>
        <dbReference type="SAM" id="Phobius"/>
    </source>
</evidence>
<evidence type="ECO:0000256" key="3">
    <source>
        <dbReference type="ARBA" id="ARBA00023163"/>
    </source>
</evidence>
<sequence length="110" mass="12407">MTNSTRNELSFEPDLLLINAALVVVSGKWRLYIILILGEQTLRYSQLSERLPGVSEKVLASELKALVGLGVMKREAFAEIPPRVEYTLTERGRLALPILRQIQQLGQIFN</sequence>
<dbReference type="InterPro" id="IPR036388">
    <property type="entry name" value="WH-like_DNA-bd_sf"/>
</dbReference>
<dbReference type="AlphaFoldDB" id="A0A2K8Z3Y1"/>
<feature type="transmembrane region" description="Helical" evidence="4">
    <location>
        <begin position="15"/>
        <end position="37"/>
    </location>
</feature>
<reference evidence="6 7" key="1">
    <citation type="submission" date="2017-11" db="EMBL/GenBank/DDBJ databases">
        <title>Taxonomic description and genome sequences of Spirosoma HA7 sp. nov., isolated from pollen microhabitat of Corylus avellana.</title>
        <authorList>
            <person name="Ambika Manirajan B."/>
            <person name="Suarez C."/>
            <person name="Ratering S."/>
            <person name="Geissler-Plaum R."/>
            <person name="Cardinale M."/>
            <person name="Sylvia S."/>
        </authorList>
    </citation>
    <scope>NUCLEOTIDE SEQUENCE [LARGE SCALE GENOMIC DNA]</scope>
    <source>
        <strain evidence="6 7">HA7</strain>
    </source>
</reference>
<dbReference type="Gene3D" id="1.10.10.10">
    <property type="entry name" value="Winged helix-like DNA-binding domain superfamily/Winged helix DNA-binding domain"/>
    <property type="match status" value="1"/>
</dbReference>
<evidence type="ECO:0000256" key="1">
    <source>
        <dbReference type="ARBA" id="ARBA00023015"/>
    </source>
</evidence>